<proteinExistence type="predicted"/>
<feature type="region of interest" description="Disordered" evidence="1">
    <location>
        <begin position="400"/>
        <end position="442"/>
    </location>
</feature>
<organism evidence="2 3">
    <name type="scientific">Coptotermes formosanus</name>
    <name type="common">Formosan subterranean termite</name>
    <dbReference type="NCBI Taxonomy" id="36987"/>
    <lineage>
        <taxon>Eukaryota</taxon>
        <taxon>Metazoa</taxon>
        <taxon>Ecdysozoa</taxon>
        <taxon>Arthropoda</taxon>
        <taxon>Hexapoda</taxon>
        <taxon>Insecta</taxon>
        <taxon>Pterygota</taxon>
        <taxon>Neoptera</taxon>
        <taxon>Polyneoptera</taxon>
        <taxon>Dictyoptera</taxon>
        <taxon>Blattodea</taxon>
        <taxon>Blattoidea</taxon>
        <taxon>Termitoidae</taxon>
        <taxon>Rhinotermitidae</taxon>
        <taxon>Coptotermes</taxon>
    </lineage>
</organism>
<sequence>METYFDEDITKNTSRIVRDLSMFEAHLPESSNNYTVEAVNYDTSKMDSYVQKLSYLRIGEDPNVDLQSLNDRSGHRVIASESGYGRIMPKSVDGQGRSLSSIAVSGVGGSTSPACEIASSGSKSLPASTITSPVRTIQDNSKHHAVGAIESFIVEGSGAVPGKNQAADYKIYERGNIIAASKFATPKQVESIVSISSKLPGEGQCPVNRGYQNGLTQILTDSGGKYCAYTSKHGAASPTHSMSGSSKDSQHSNSPRTSLVGGAQNYNSPLYENIDYYGSNRTPQPPYYHSLPQHVGSPHSSLGSQESKHSSPRTSLVTSEVPYESSYRKAQPQVPAGTKFISPTPKDFPPYEAPPVYENIQELQQFGGKRTQNYEPSKPGPQVAVYGEHRQSGLSNYYSMSATSRSRSSSPASPQPVSPSGNNLPPPPPYPGNGTSQNIPNVSHNQYLVGNIPCNVQSSHYPNTSGTSQNIPNNVKNSVSVSHLSEVGPFPVTLTQNALPAPESARMVPSSPNKPSAQKPVSVYDHATPVGGGDYVVMTGASSTQVQLATSYQRNASSGVANAVYVSAETACSPCPSPSPAVGTNNNTKMKTVSGKTLLPYNVTPPRPM</sequence>
<feature type="region of interest" description="Disordered" evidence="1">
    <location>
        <begin position="233"/>
        <end position="338"/>
    </location>
</feature>
<comment type="caution">
    <text evidence="2">The sequence shown here is derived from an EMBL/GenBank/DDBJ whole genome shotgun (WGS) entry which is preliminary data.</text>
</comment>
<gene>
    <name evidence="2" type="ORF">Cfor_03410</name>
</gene>
<dbReference type="AlphaFoldDB" id="A0A6L2PLA6"/>
<dbReference type="OrthoDB" id="25414at2759"/>
<feature type="non-terminal residue" evidence="2">
    <location>
        <position position="609"/>
    </location>
</feature>
<feature type="compositionally biased region" description="Polar residues" evidence="1">
    <location>
        <begin position="238"/>
        <end position="257"/>
    </location>
</feature>
<evidence type="ECO:0000256" key="1">
    <source>
        <dbReference type="SAM" id="MobiDB-lite"/>
    </source>
</evidence>
<feature type="compositionally biased region" description="Low complexity" evidence="1">
    <location>
        <begin position="400"/>
        <end position="412"/>
    </location>
</feature>
<dbReference type="EMBL" id="BLKM01000407">
    <property type="protein sequence ID" value="GFG33114.1"/>
    <property type="molecule type" value="Genomic_DNA"/>
</dbReference>
<dbReference type="Proteomes" id="UP000502823">
    <property type="component" value="Unassembled WGS sequence"/>
</dbReference>
<protein>
    <submittedName>
        <fullName evidence="2">Uncharacterized protein</fullName>
    </submittedName>
</protein>
<evidence type="ECO:0000313" key="3">
    <source>
        <dbReference type="Proteomes" id="UP000502823"/>
    </source>
</evidence>
<evidence type="ECO:0000313" key="2">
    <source>
        <dbReference type="EMBL" id="GFG33114.1"/>
    </source>
</evidence>
<dbReference type="InParanoid" id="A0A6L2PLA6"/>
<keyword evidence="3" id="KW-1185">Reference proteome</keyword>
<reference evidence="3" key="1">
    <citation type="submission" date="2020-01" db="EMBL/GenBank/DDBJ databases">
        <title>Draft genome sequence of the Termite Coptotermes fromosanus.</title>
        <authorList>
            <person name="Itakura S."/>
            <person name="Yosikawa Y."/>
            <person name="Umezawa K."/>
        </authorList>
    </citation>
    <scope>NUCLEOTIDE SEQUENCE [LARGE SCALE GENOMIC DNA]</scope>
</reference>
<accession>A0A6L2PLA6</accession>
<name>A0A6L2PLA6_COPFO</name>